<keyword evidence="1" id="KW-0732">Signal</keyword>
<feature type="signal peptide" evidence="1">
    <location>
        <begin position="1"/>
        <end position="35"/>
    </location>
</feature>
<evidence type="ECO:0000259" key="2">
    <source>
        <dbReference type="Pfam" id="PF07995"/>
    </source>
</evidence>
<dbReference type="EMBL" id="VDUY01000001">
    <property type="protein sequence ID" value="TXL68563.1"/>
    <property type="molecule type" value="Genomic_DNA"/>
</dbReference>
<feature type="chain" id="PRO_5023069916" evidence="1">
    <location>
        <begin position="36"/>
        <end position="486"/>
    </location>
</feature>
<comment type="caution">
    <text evidence="3">The sequence shown here is derived from an EMBL/GenBank/DDBJ whole genome shotgun (WGS) entry which is preliminary data.</text>
</comment>
<sequence length="486" mass="52313">MVTSPFGSLPAHVLRPRAALIGAALSAAALGAAHAQQIPTSPDQVARPGGKVPGAPKLALVKVADGFHDPVGVTAANDGSGRIFVVERVGRVRVVNKDGKVNPEPFLDLTNFNPLGTDVQTGFVEQGLWSIALHPKFKENGHVYVHYSSLPFNGASMVARFTVDKASPDRITKEQLTKSAKVLMNIPQPYYNHYGGRIDFGPDGKLYIGKGDGGWEGDPLNAGQNLNVLWAKILRIDVDTPDDVAYAIPKDNPFAKADRPQLMSLFGITEQGFTANQIGSRPETWAYGLRNPYSFHFDPKTGDLFIADVGQNHWEEIDWQPASSKGGENYGWKFNQGSHCHPTTGPGEKCPIVGVLPVAEYPHQEPYPGAEKLTSGWGCSAQGLGVANYGGMKSTYLVGDWCSGRLFGVAWDPGASKWQMQELLQATLQFTSGTVDADGHVLATNCVCFYTEDKGPTANPPGSLWRILPADQVPAGAEVARVRQAQ</sequence>
<protein>
    <submittedName>
        <fullName evidence="3">PQQ-dependent sugar dehydrogenase</fullName>
    </submittedName>
</protein>
<feature type="domain" description="Glucose/Sorbosone dehydrogenase" evidence="2">
    <location>
        <begin position="68"/>
        <end position="259"/>
    </location>
</feature>
<keyword evidence="4" id="KW-1185">Reference proteome</keyword>
<dbReference type="InterPro" id="IPR012938">
    <property type="entry name" value="Glc/Sorbosone_DH"/>
</dbReference>
<dbReference type="InterPro" id="IPR011041">
    <property type="entry name" value="Quinoprot_gluc/sorb_DH_b-prop"/>
</dbReference>
<organism evidence="3 4">
    <name type="scientific">Zeimonas arvi</name>
    <dbReference type="NCBI Taxonomy" id="2498847"/>
    <lineage>
        <taxon>Bacteria</taxon>
        <taxon>Pseudomonadati</taxon>
        <taxon>Pseudomonadota</taxon>
        <taxon>Betaproteobacteria</taxon>
        <taxon>Burkholderiales</taxon>
        <taxon>Burkholderiaceae</taxon>
        <taxon>Zeimonas</taxon>
    </lineage>
</organism>
<dbReference type="Gene3D" id="2.120.10.30">
    <property type="entry name" value="TolB, C-terminal domain"/>
    <property type="match status" value="1"/>
</dbReference>
<dbReference type="SUPFAM" id="SSF50952">
    <property type="entry name" value="Soluble quinoprotein glucose dehydrogenase"/>
    <property type="match status" value="1"/>
</dbReference>
<accession>A0A5C8P5I4</accession>
<reference evidence="3 4" key="1">
    <citation type="submission" date="2019-06" db="EMBL/GenBank/DDBJ databases">
        <title>Quisquiliibacterium sp. nov., isolated from a maize field.</title>
        <authorList>
            <person name="Lin S.-Y."/>
            <person name="Tsai C.-F."/>
            <person name="Young C.-C."/>
        </authorList>
    </citation>
    <scope>NUCLEOTIDE SEQUENCE [LARGE SCALE GENOMIC DNA]</scope>
    <source>
        <strain evidence="3 4">CC-CFT501</strain>
    </source>
</reference>
<feature type="domain" description="Glucose/Sorbosone dehydrogenase" evidence="2">
    <location>
        <begin position="275"/>
        <end position="335"/>
    </location>
</feature>
<evidence type="ECO:0000313" key="3">
    <source>
        <dbReference type="EMBL" id="TXL68563.1"/>
    </source>
</evidence>
<gene>
    <name evidence="3" type="ORF">FHP08_02460</name>
</gene>
<name>A0A5C8P5I4_9BURK</name>
<evidence type="ECO:0000313" key="4">
    <source>
        <dbReference type="Proteomes" id="UP000321548"/>
    </source>
</evidence>
<dbReference type="PANTHER" id="PTHR19328:SF75">
    <property type="entry name" value="ALDOSE SUGAR DEHYDROGENASE YLII"/>
    <property type="match status" value="1"/>
</dbReference>
<proteinExistence type="predicted"/>
<dbReference type="Proteomes" id="UP000321548">
    <property type="component" value="Unassembled WGS sequence"/>
</dbReference>
<dbReference type="AlphaFoldDB" id="A0A5C8P5I4"/>
<dbReference type="PANTHER" id="PTHR19328">
    <property type="entry name" value="HEDGEHOG-INTERACTING PROTEIN"/>
    <property type="match status" value="1"/>
</dbReference>
<dbReference type="InterPro" id="IPR011042">
    <property type="entry name" value="6-blade_b-propeller_TolB-like"/>
</dbReference>
<evidence type="ECO:0000256" key="1">
    <source>
        <dbReference type="SAM" id="SignalP"/>
    </source>
</evidence>
<dbReference type="Pfam" id="PF07995">
    <property type="entry name" value="GSDH"/>
    <property type="match status" value="2"/>
</dbReference>
<dbReference type="RefSeq" id="WP_147702703.1">
    <property type="nucleotide sequence ID" value="NZ_VDUY01000001.1"/>
</dbReference>
<dbReference type="OrthoDB" id="9770043at2"/>